<sequence>MSKVKYKYNPETLSYDEVELTWKDHLKRLSYYAIAAFVASVLILFFSYGYIKNIGKKEVQYDIEKHEAEIAELKEQVNNLKEISSDLQQKDDNIYRVIFGADPYPQYKRELGVGGNPNVKDKYKDLEHGDLLFEVSQQIAIVEKKLYAQSISFDSVIAMAKQKEDLLQSVPSIQPIHNEDLTHIASGFGMRMHPIYKILKMHTGLDFTADIGTPIFATGDAVVEECKVMSGYGQIVILDHGFGYKTRYAHCSEYKCKKGDKVKRGDIIALVGNTGASVGPHLHYEVMYKGNLVNPVNYFFNDLSPEEFDEVVKISSQPTQSM</sequence>
<accession>A0A916NK68</accession>
<name>A0A916NK68_9FLAO</name>
<dbReference type="InterPro" id="IPR016047">
    <property type="entry name" value="M23ase_b-sheet_dom"/>
</dbReference>
<evidence type="ECO:0000256" key="1">
    <source>
        <dbReference type="SAM" id="Coils"/>
    </source>
</evidence>
<dbReference type="Gene3D" id="2.70.70.10">
    <property type="entry name" value="Glucose Permease (Domain IIA)"/>
    <property type="match status" value="1"/>
</dbReference>
<proteinExistence type="predicted"/>
<dbReference type="CDD" id="cd12797">
    <property type="entry name" value="M23_peptidase"/>
    <property type="match status" value="1"/>
</dbReference>
<feature type="domain" description="M23ase beta-sheet core" evidence="3">
    <location>
        <begin position="200"/>
        <end position="295"/>
    </location>
</feature>
<dbReference type="InterPro" id="IPR011055">
    <property type="entry name" value="Dup_hybrid_motif"/>
</dbReference>
<keyword evidence="2" id="KW-0812">Transmembrane</keyword>
<evidence type="ECO:0000256" key="2">
    <source>
        <dbReference type="SAM" id="Phobius"/>
    </source>
</evidence>
<feature type="coiled-coil region" evidence="1">
    <location>
        <begin position="56"/>
        <end position="93"/>
    </location>
</feature>
<feature type="transmembrane region" description="Helical" evidence="2">
    <location>
        <begin position="29"/>
        <end position="51"/>
    </location>
</feature>
<evidence type="ECO:0000313" key="4">
    <source>
        <dbReference type="EMBL" id="CAG5086973.1"/>
    </source>
</evidence>
<dbReference type="InterPro" id="IPR050570">
    <property type="entry name" value="Cell_wall_metabolism_enzyme"/>
</dbReference>
<keyword evidence="2" id="KW-1133">Transmembrane helix</keyword>
<reference evidence="4" key="1">
    <citation type="submission" date="2021-04" db="EMBL/GenBank/DDBJ databases">
        <authorList>
            <person name="Rodrigo-Torres L."/>
            <person name="Arahal R. D."/>
            <person name="Lucena T."/>
        </authorList>
    </citation>
    <scope>NUCLEOTIDE SEQUENCE</scope>
    <source>
        <strain evidence="4">AS29M-1</strain>
    </source>
</reference>
<dbReference type="KEGG" id="ptan:CRYO30217_03355"/>
<keyword evidence="2" id="KW-0472">Membrane</keyword>
<dbReference type="FunFam" id="2.70.70.10:FF:000006">
    <property type="entry name" value="M23 family peptidase"/>
    <property type="match status" value="1"/>
</dbReference>
<organism evidence="4 5">
    <name type="scientific">Parvicella tangerina</name>
    <dbReference type="NCBI Taxonomy" id="2829795"/>
    <lineage>
        <taxon>Bacteria</taxon>
        <taxon>Pseudomonadati</taxon>
        <taxon>Bacteroidota</taxon>
        <taxon>Flavobacteriia</taxon>
        <taxon>Flavobacteriales</taxon>
        <taxon>Parvicellaceae</taxon>
        <taxon>Parvicella</taxon>
    </lineage>
</organism>
<protein>
    <recommendedName>
        <fullName evidence="3">M23ase beta-sheet core domain-containing protein</fullName>
    </recommendedName>
</protein>
<dbReference type="GO" id="GO:0004222">
    <property type="term" value="F:metalloendopeptidase activity"/>
    <property type="evidence" value="ECO:0007669"/>
    <property type="project" value="TreeGrafter"/>
</dbReference>
<dbReference type="RefSeq" id="WP_258543536.1">
    <property type="nucleotide sequence ID" value="NZ_OU015584.1"/>
</dbReference>
<dbReference type="SUPFAM" id="SSF51261">
    <property type="entry name" value="Duplicated hybrid motif"/>
    <property type="match status" value="1"/>
</dbReference>
<evidence type="ECO:0000259" key="3">
    <source>
        <dbReference type="Pfam" id="PF01551"/>
    </source>
</evidence>
<dbReference type="EMBL" id="OU015584">
    <property type="protein sequence ID" value="CAG5086973.1"/>
    <property type="molecule type" value="Genomic_DNA"/>
</dbReference>
<gene>
    <name evidence="4" type="ORF">CRYO30217_03355</name>
</gene>
<dbReference type="Proteomes" id="UP000683507">
    <property type="component" value="Chromosome"/>
</dbReference>
<dbReference type="Pfam" id="PF01551">
    <property type="entry name" value="Peptidase_M23"/>
    <property type="match status" value="1"/>
</dbReference>
<keyword evidence="1" id="KW-0175">Coiled coil</keyword>
<dbReference type="AlphaFoldDB" id="A0A916NK68"/>
<dbReference type="PANTHER" id="PTHR21666">
    <property type="entry name" value="PEPTIDASE-RELATED"/>
    <property type="match status" value="1"/>
</dbReference>
<dbReference type="PANTHER" id="PTHR21666:SF286">
    <property type="entry name" value="LIPOPROTEIN NLPD"/>
    <property type="match status" value="1"/>
</dbReference>
<evidence type="ECO:0000313" key="5">
    <source>
        <dbReference type="Proteomes" id="UP000683507"/>
    </source>
</evidence>
<keyword evidence="5" id="KW-1185">Reference proteome</keyword>